<evidence type="ECO:0000256" key="12">
    <source>
        <dbReference type="ARBA" id="ARBA00023125"/>
    </source>
</evidence>
<dbReference type="PROSITE" id="PS50967">
    <property type="entry name" value="HRDC"/>
    <property type="match status" value="1"/>
</dbReference>
<reference evidence="23 24" key="1">
    <citation type="journal article" date="2014" name="Nat. Commun.">
        <title>Multiple recent horizontal transfers of a large genomic region in cheese making fungi.</title>
        <authorList>
            <person name="Cheeseman K."/>
            <person name="Ropars J."/>
            <person name="Renault P."/>
            <person name="Dupont J."/>
            <person name="Gouzy J."/>
            <person name="Branca A."/>
            <person name="Abraham A.L."/>
            <person name="Ceppi M."/>
            <person name="Conseiller E."/>
            <person name="Debuchy R."/>
            <person name="Malagnac F."/>
            <person name="Goarin A."/>
            <person name="Silar P."/>
            <person name="Lacoste S."/>
            <person name="Sallet E."/>
            <person name="Bensimon A."/>
            <person name="Giraud T."/>
            <person name="Brygoo Y."/>
        </authorList>
    </citation>
    <scope>NUCLEOTIDE SEQUENCE [LARGE SCALE GENOMIC DNA]</scope>
    <source>
        <strain evidence="24">FM 013</strain>
    </source>
</reference>
<evidence type="ECO:0000256" key="3">
    <source>
        <dbReference type="ARBA" id="ARBA00005446"/>
    </source>
</evidence>
<dbReference type="Gene3D" id="1.10.10.10">
    <property type="entry name" value="Winged helix-like DNA-binding domain superfamily/Winged helix DNA-binding domain"/>
    <property type="match status" value="1"/>
</dbReference>
<dbReference type="Proteomes" id="UP000053732">
    <property type="component" value="Unassembled WGS sequence"/>
</dbReference>
<evidence type="ECO:0000256" key="19">
    <source>
        <dbReference type="SAM" id="MobiDB-lite"/>
    </source>
</evidence>
<proteinExistence type="inferred from homology"/>
<evidence type="ECO:0000256" key="13">
    <source>
        <dbReference type="ARBA" id="ARBA00023204"/>
    </source>
</evidence>
<dbReference type="InterPro" id="IPR011545">
    <property type="entry name" value="DEAD/DEAH_box_helicase_dom"/>
</dbReference>
<dbReference type="CDD" id="cd18794">
    <property type="entry name" value="SF2_C_RecQ"/>
    <property type="match status" value="1"/>
</dbReference>
<dbReference type="NCBIfam" id="TIGR00614">
    <property type="entry name" value="recQ_fam"/>
    <property type="match status" value="1"/>
</dbReference>
<dbReference type="InterPro" id="IPR044876">
    <property type="entry name" value="HRDC_dom_sf"/>
</dbReference>
<accession>A0A0G4PVI9</accession>
<keyword evidence="13" id="KW-0234">DNA repair</keyword>
<keyword evidence="11" id="KW-0067">ATP-binding</keyword>
<evidence type="ECO:0000256" key="10">
    <source>
        <dbReference type="ARBA" id="ARBA00022833"/>
    </source>
</evidence>
<evidence type="ECO:0000256" key="16">
    <source>
        <dbReference type="ARBA" id="ARBA00034617"/>
    </source>
</evidence>
<evidence type="ECO:0000259" key="22">
    <source>
        <dbReference type="PROSITE" id="PS51194"/>
    </source>
</evidence>
<dbReference type="GO" id="GO:0009378">
    <property type="term" value="F:four-way junction helicase activity"/>
    <property type="evidence" value="ECO:0007669"/>
    <property type="project" value="TreeGrafter"/>
</dbReference>
<evidence type="ECO:0000259" key="21">
    <source>
        <dbReference type="PROSITE" id="PS51192"/>
    </source>
</evidence>
<dbReference type="InterPro" id="IPR027417">
    <property type="entry name" value="P-loop_NTPase"/>
</dbReference>
<keyword evidence="12" id="KW-0238">DNA-binding</keyword>
<comment type="subcellular location">
    <subcellularLocation>
        <location evidence="2">Nucleus</location>
    </subcellularLocation>
</comment>
<dbReference type="SMART" id="SM00956">
    <property type="entry name" value="RQC"/>
    <property type="match status" value="1"/>
</dbReference>
<dbReference type="Pfam" id="PF00270">
    <property type="entry name" value="DEAD"/>
    <property type="match status" value="1"/>
</dbReference>
<dbReference type="Pfam" id="PF00271">
    <property type="entry name" value="Helicase_C"/>
    <property type="match status" value="1"/>
</dbReference>
<dbReference type="PROSITE" id="PS51194">
    <property type="entry name" value="HELICASE_CTER"/>
    <property type="match status" value="1"/>
</dbReference>
<feature type="region of interest" description="Disordered" evidence="19">
    <location>
        <begin position="61"/>
        <end position="102"/>
    </location>
</feature>
<dbReference type="InterPro" id="IPR036390">
    <property type="entry name" value="WH_DNA-bd_sf"/>
</dbReference>
<evidence type="ECO:0000256" key="8">
    <source>
        <dbReference type="ARBA" id="ARBA00022801"/>
    </source>
</evidence>
<dbReference type="PANTHER" id="PTHR13710">
    <property type="entry name" value="DNA HELICASE RECQ FAMILY MEMBER"/>
    <property type="match status" value="1"/>
</dbReference>
<dbReference type="GO" id="GO:0006260">
    <property type="term" value="P:DNA replication"/>
    <property type="evidence" value="ECO:0007669"/>
    <property type="project" value="UniProtKB-KW"/>
</dbReference>
<dbReference type="SMART" id="SM00490">
    <property type="entry name" value="HELICc"/>
    <property type="match status" value="1"/>
</dbReference>
<evidence type="ECO:0000256" key="17">
    <source>
        <dbReference type="ARBA" id="ARBA00034808"/>
    </source>
</evidence>
<dbReference type="InterPro" id="IPR018982">
    <property type="entry name" value="RQC_domain"/>
</dbReference>
<feature type="region of interest" description="Disordered" evidence="19">
    <location>
        <begin position="137"/>
        <end position="375"/>
    </location>
</feature>
<evidence type="ECO:0000256" key="14">
    <source>
        <dbReference type="ARBA" id="ARBA00023235"/>
    </source>
</evidence>
<name>A0A0G4PVI9_PENC3</name>
<dbReference type="GO" id="GO:0016787">
    <property type="term" value="F:hydrolase activity"/>
    <property type="evidence" value="ECO:0007669"/>
    <property type="project" value="UniProtKB-KW"/>
</dbReference>
<evidence type="ECO:0000313" key="23">
    <source>
        <dbReference type="EMBL" id="CRL30177.1"/>
    </source>
</evidence>
<dbReference type="InterPro" id="IPR001650">
    <property type="entry name" value="Helicase_C-like"/>
</dbReference>
<feature type="region of interest" description="Disordered" evidence="19">
    <location>
        <begin position="1179"/>
        <end position="1283"/>
    </location>
</feature>
<keyword evidence="10" id="KW-0862">Zinc</keyword>
<dbReference type="STRING" id="1429867.A0A0G4PVI9"/>
<feature type="compositionally biased region" description="Polar residues" evidence="19">
    <location>
        <begin position="535"/>
        <end position="553"/>
    </location>
</feature>
<protein>
    <recommendedName>
        <fullName evidence="18">RecQ-like DNA helicase BLM</fullName>
        <ecNumber evidence="17">5.6.2.4</ecNumber>
    </recommendedName>
</protein>
<dbReference type="EMBL" id="HG793178">
    <property type="protein sequence ID" value="CRL30177.1"/>
    <property type="molecule type" value="Genomic_DNA"/>
</dbReference>
<dbReference type="InterPro" id="IPR014001">
    <property type="entry name" value="Helicase_ATP-bd"/>
</dbReference>
<dbReference type="GO" id="GO:0003677">
    <property type="term" value="F:DNA binding"/>
    <property type="evidence" value="ECO:0007669"/>
    <property type="project" value="UniProtKB-KW"/>
</dbReference>
<feature type="region of interest" description="Disordered" evidence="19">
    <location>
        <begin position="509"/>
        <end position="587"/>
    </location>
</feature>
<comment type="catalytic activity">
    <reaction evidence="16">
        <text>Couples ATP hydrolysis with the unwinding of duplex DNA by translocating in the 3'-5' direction.</text>
        <dbReference type="EC" id="5.6.2.4"/>
    </reaction>
</comment>
<dbReference type="InterPro" id="IPR036388">
    <property type="entry name" value="WH-like_DNA-bd_sf"/>
</dbReference>
<keyword evidence="24" id="KW-1185">Reference proteome</keyword>
<feature type="compositionally biased region" description="Polar residues" evidence="19">
    <location>
        <begin position="138"/>
        <end position="149"/>
    </location>
</feature>
<dbReference type="InterPro" id="IPR004589">
    <property type="entry name" value="DNA_helicase_ATP-dep_RecQ"/>
</dbReference>
<feature type="domain" description="Helicase ATP-binding" evidence="21">
    <location>
        <begin position="678"/>
        <end position="858"/>
    </location>
</feature>
<keyword evidence="15" id="KW-0539">Nucleus</keyword>
<feature type="compositionally biased region" description="Basic residues" evidence="19">
    <location>
        <begin position="1456"/>
        <end position="1473"/>
    </location>
</feature>
<evidence type="ECO:0000256" key="18">
    <source>
        <dbReference type="ARBA" id="ARBA00073450"/>
    </source>
</evidence>
<dbReference type="SUPFAM" id="SSF46785">
    <property type="entry name" value="Winged helix' DNA-binding domain"/>
    <property type="match status" value="1"/>
</dbReference>
<dbReference type="InterPro" id="IPR032284">
    <property type="entry name" value="RecQ_Zn-bd"/>
</dbReference>
<feature type="compositionally biased region" description="Polar residues" evidence="19">
    <location>
        <begin position="364"/>
        <end position="374"/>
    </location>
</feature>
<keyword evidence="5" id="KW-0479">Metal-binding</keyword>
<feature type="domain" description="Helicase C-terminal" evidence="22">
    <location>
        <begin position="889"/>
        <end position="1031"/>
    </location>
</feature>
<comment type="similarity">
    <text evidence="3">Belongs to the helicase family. RecQ subfamily.</text>
</comment>
<feature type="compositionally biased region" description="Acidic residues" evidence="19">
    <location>
        <begin position="281"/>
        <end position="297"/>
    </location>
</feature>
<evidence type="ECO:0000256" key="7">
    <source>
        <dbReference type="ARBA" id="ARBA00022763"/>
    </source>
</evidence>
<dbReference type="CDD" id="cd17920">
    <property type="entry name" value="DEXHc_RecQ"/>
    <property type="match status" value="1"/>
</dbReference>
<evidence type="ECO:0000256" key="6">
    <source>
        <dbReference type="ARBA" id="ARBA00022741"/>
    </source>
</evidence>
<dbReference type="FunFam" id="3.40.50.300:FF:000537">
    <property type="entry name" value="Bloom syndrome RecQ-like helicase"/>
    <property type="match status" value="1"/>
</dbReference>
<keyword evidence="14" id="KW-0413">Isomerase</keyword>
<gene>
    <name evidence="23" type="ORF">PCAMFM013_S045g000043</name>
</gene>
<dbReference type="PROSITE" id="PS51192">
    <property type="entry name" value="HELICASE_ATP_BIND_1"/>
    <property type="match status" value="1"/>
</dbReference>
<dbReference type="GO" id="GO:0005524">
    <property type="term" value="F:ATP binding"/>
    <property type="evidence" value="ECO:0007669"/>
    <property type="project" value="UniProtKB-KW"/>
</dbReference>
<dbReference type="EC" id="5.6.2.4" evidence="17"/>
<dbReference type="Gene3D" id="3.40.50.300">
    <property type="entry name" value="P-loop containing nucleotide triphosphate hydrolases"/>
    <property type="match status" value="2"/>
</dbReference>
<keyword evidence="6" id="KW-0547">Nucleotide-binding</keyword>
<keyword evidence="8" id="KW-0378">Hydrolase</keyword>
<dbReference type="Pfam" id="PF09382">
    <property type="entry name" value="RQC"/>
    <property type="match status" value="1"/>
</dbReference>
<evidence type="ECO:0000313" key="24">
    <source>
        <dbReference type="Proteomes" id="UP000053732"/>
    </source>
</evidence>
<feature type="region of interest" description="Disordered" evidence="19">
    <location>
        <begin position="1413"/>
        <end position="1518"/>
    </location>
</feature>
<dbReference type="GO" id="GO:0005737">
    <property type="term" value="C:cytoplasm"/>
    <property type="evidence" value="ECO:0007669"/>
    <property type="project" value="TreeGrafter"/>
</dbReference>
<dbReference type="PROSITE" id="PS00690">
    <property type="entry name" value="DEAH_ATP_HELICASE"/>
    <property type="match status" value="1"/>
</dbReference>
<dbReference type="Pfam" id="PF16124">
    <property type="entry name" value="RecQ_Zn_bind"/>
    <property type="match status" value="1"/>
</dbReference>
<dbReference type="Gene3D" id="1.10.150.80">
    <property type="entry name" value="HRDC domain"/>
    <property type="match status" value="1"/>
</dbReference>
<evidence type="ECO:0000256" key="9">
    <source>
        <dbReference type="ARBA" id="ARBA00022806"/>
    </source>
</evidence>
<dbReference type="InterPro" id="IPR002464">
    <property type="entry name" value="DNA/RNA_helicase_DEAH_CS"/>
</dbReference>
<dbReference type="GO" id="GO:0005634">
    <property type="term" value="C:nucleus"/>
    <property type="evidence" value="ECO:0007669"/>
    <property type="project" value="UniProtKB-SubCell"/>
</dbReference>
<dbReference type="GO" id="GO:0000724">
    <property type="term" value="P:double-strand break repair via homologous recombination"/>
    <property type="evidence" value="ECO:0007669"/>
    <property type="project" value="TreeGrafter"/>
</dbReference>
<dbReference type="GO" id="GO:0046872">
    <property type="term" value="F:metal ion binding"/>
    <property type="evidence" value="ECO:0007669"/>
    <property type="project" value="UniProtKB-KW"/>
</dbReference>
<feature type="domain" description="HRDC" evidence="20">
    <location>
        <begin position="1287"/>
        <end position="1370"/>
    </location>
</feature>
<feature type="compositionally biased region" description="Basic and acidic residues" evidence="19">
    <location>
        <begin position="322"/>
        <end position="336"/>
    </location>
</feature>
<dbReference type="PANTHER" id="PTHR13710:SF153">
    <property type="entry name" value="RECQ-LIKE DNA HELICASE BLM"/>
    <property type="match status" value="1"/>
</dbReference>
<dbReference type="GO" id="GO:0043138">
    <property type="term" value="F:3'-5' DNA helicase activity"/>
    <property type="evidence" value="ECO:0007669"/>
    <property type="project" value="UniProtKB-EC"/>
</dbReference>
<feature type="compositionally biased region" description="Polar residues" evidence="19">
    <location>
        <begin position="565"/>
        <end position="577"/>
    </location>
</feature>
<evidence type="ECO:0000256" key="5">
    <source>
        <dbReference type="ARBA" id="ARBA00022723"/>
    </source>
</evidence>
<feature type="compositionally biased region" description="Polar residues" evidence="19">
    <location>
        <begin position="24"/>
        <end position="39"/>
    </location>
</feature>
<evidence type="ECO:0000256" key="11">
    <source>
        <dbReference type="ARBA" id="ARBA00022840"/>
    </source>
</evidence>
<organism evidence="23 24">
    <name type="scientific">Penicillium camemberti (strain FM 013)</name>
    <dbReference type="NCBI Taxonomy" id="1429867"/>
    <lineage>
        <taxon>Eukaryota</taxon>
        <taxon>Fungi</taxon>
        <taxon>Dikarya</taxon>
        <taxon>Ascomycota</taxon>
        <taxon>Pezizomycotina</taxon>
        <taxon>Eurotiomycetes</taxon>
        <taxon>Eurotiomycetidae</taxon>
        <taxon>Eurotiales</taxon>
        <taxon>Aspergillaceae</taxon>
        <taxon>Penicillium</taxon>
    </lineage>
</organism>
<evidence type="ECO:0000256" key="1">
    <source>
        <dbReference type="ARBA" id="ARBA00001947"/>
    </source>
</evidence>
<dbReference type="FunFam" id="3.40.50.300:FF:000340">
    <property type="entry name" value="Bloom syndrome, RecQ helicase"/>
    <property type="match status" value="1"/>
</dbReference>
<feature type="region of interest" description="Disordered" evidence="19">
    <location>
        <begin position="18"/>
        <end position="43"/>
    </location>
</feature>
<feature type="compositionally biased region" description="Polar residues" evidence="19">
    <location>
        <begin position="1212"/>
        <end position="1227"/>
    </location>
</feature>
<keyword evidence="4" id="KW-0235">DNA replication</keyword>
<evidence type="ECO:0000259" key="20">
    <source>
        <dbReference type="PROSITE" id="PS50967"/>
    </source>
</evidence>
<dbReference type="SMART" id="SM00487">
    <property type="entry name" value="DEXDc"/>
    <property type="match status" value="1"/>
</dbReference>
<evidence type="ECO:0000256" key="2">
    <source>
        <dbReference type="ARBA" id="ARBA00004123"/>
    </source>
</evidence>
<feature type="compositionally biased region" description="Low complexity" evidence="19">
    <location>
        <begin position="1189"/>
        <end position="1205"/>
    </location>
</feature>
<dbReference type="InterPro" id="IPR002121">
    <property type="entry name" value="HRDC_dom"/>
</dbReference>
<evidence type="ECO:0000256" key="15">
    <source>
        <dbReference type="ARBA" id="ARBA00023242"/>
    </source>
</evidence>
<dbReference type="InterPro" id="IPR010997">
    <property type="entry name" value="HRDC-like_sf"/>
</dbReference>
<evidence type="ECO:0000256" key="4">
    <source>
        <dbReference type="ARBA" id="ARBA00022705"/>
    </source>
</evidence>
<sequence>MTKNNLATHLKWLITQGKPIQPPLAQTSLPERNNHVSPQPISPADEFAALDDILEDVENETDGSMARLLPQSASKRMLSRRDTVPTSTPSTTKKRASPKQSSIVRGMWRIKTNPAEIIKLTQHVQWLESFREPPLSSYKLSRQKSTPLRSDSFHAPGPDDIESIDLTGELDLSRLSSDTIPAAEPRGSWAEESTPCGTREKRGKKRKSDEYTSDLLSPSKHATKVRTPSKAALSPASGGIVSELPKIPRQTTQTNPPSAAKRPEYHSPVAPRSHRKRVIADSDDDDDLFDDWADNDDPADKMILDAEEESLYPILPEMSPAADEKKIETKHSRLESTPKAPIPTAQPSTQPKKRAVSKDPIPSTPWSKPSGSQEKNPDLLKFLALGDNAFGHAISKLRSTLQKNSEIVYQQAMEGQPVPELIAENKTLVAQIEAIELLRKHQNTHKGSVSRKQDLKQNLIRVISQGLDPTSMPEELAQSRAVEAELEQTETKICQLLFKANILELTRDCPSDPPPMRHTQPTFESHAITRDPPLFSSSRADLNTESRGQQRLPPTSPRKTKETPRPNSYENSFSRNMGSPPLDSMDLDEFDWNVSDDDILEAAEGFDGAHQIPAREQASQTRKVFAETSGNIPKAPVPKKSPGHSAFWSNHPWSQEVRKVLKDRFHLRGFRPNQLEAIDATLAGKDTFILMPTGGGKSLCYQLPSIVTGGRTTGVTIVISPLLSLMEDQVSHLRKINVKAFMINGDTEPEEKSWIMGQLSNAGGEGMEVLYITPEMLSKSQALIRALEKLHGRNRLARLVIDEAHCVSQWGHDFRPDYKELGEVRARFPGVPVMALTATATENVKVDVMHNLKITDCEVFLQSFNRPNLTYEVRSKGKNDEVLASMAETITSSYRNQCGIIYCLSRKTCDKVAEDLRDKYRLKALAYHAGMSAKAKSEAQRNWQMGRVHIIVATIAFGMGIDKADVRFVMHHSIPKSLEGYYQETGRAGRDGKRSGCYLYFGYKDTATLKRMIDAGDGNGQQKGRQKQMLRNVVQFCENRSDCRRVQVLAYFAEYFRREDCNNTCDNCKSGLVFELHDFTEQASWAIKIVRQFQNTQEKVTVLYCSDILRGDCKRPKAPEHRKMPGYGKGADLDRGAAERLFYRLLGEDALAEDNVINKSDFAVQYLILGRRAAEYESGQRQMKLQVRASPNSKAKAKSKPSGAAQKKKSGNSAGDPQSTMVSSPVQAAQDRRLDRYQYTGAPVPQPSVDEDSDGFEPIRTSGKSRRANTHEMGPPITSDQKLDGLDHMHRVVVEDFQEHAKIMLQDLVVKKGLRCQPFSDQVLRDMGISFPTNLTELSAIPNIDQDKVKRYGRQILGLVDNAKRRYLEMTQEAETSGVVPDPNHHNVINLSSSDEYSDDDLFMDEASTFNLDNPIPTAPSDAAENITSRYFPPAGSPGYDSGDDWESGTAPSGSKGRKRQSSSGKRPPRRKYGSTGSYKGKGARTKAKSGDRPTSQSAPRKNSRAKTPKSTIGMMPI</sequence>
<dbReference type="SUPFAM" id="SSF47819">
    <property type="entry name" value="HRDC-like"/>
    <property type="match status" value="1"/>
</dbReference>
<dbReference type="GO" id="GO:0005694">
    <property type="term" value="C:chromosome"/>
    <property type="evidence" value="ECO:0007669"/>
    <property type="project" value="TreeGrafter"/>
</dbReference>
<keyword evidence="9 23" id="KW-0347">Helicase</keyword>
<keyword evidence="7" id="KW-0227">DNA damage</keyword>
<comment type="cofactor">
    <cofactor evidence="1">
        <name>Zn(2+)</name>
        <dbReference type="ChEBI" id="CHEBI:29105"/>
    </cofactor>
</comment>
<dbReference type="SUPFAM" id="SSF52540">
    <property type="entry name" value="P-loop containing nucleoside triphosphate hydrolases"/>
    <property type="match status" value="1"/>
</dbReference>
<dbReference type="Pfam" id="PF00570">
    <property type="entry name" value="HRDC"/>
    <property type="match status" value="1"/>
</dbReference>